<name>A0ACC2SDE9_9FUNG</name>
<organism evidence="1 2">
    <name type="scientific">Entomophthora muscae</name>
    <dbReference type="NCBI Taxonomy" id="34485"/>
    <lineage>
        <taxon>Eukaryota</taxon>
        <taxon>Fungi</taxon>
        <taxon>Fungi incertae sedis</taxon>
        <taxon>Zoopagomycota</taxon>
        <taxon>Entomophthoromycotina</taxon>
        <taxon>Entomophthoromycetes</taxon>
        <taxon>Entomophthorales</taxon>
        <taxon>Entomophthoraceae</taxon>
        <taxon>Entomophthora</taxon>
    </lineage>
</organism>
<comment type="caution">
    <text evidence="1">The sequence shown here is derived from an EMBL/GenBank/DDBJ whole genome shotgun (WGS) entry which is preliminary data.</text>
</comment>
<keyword evidence="2" id="KW-1185">Reference proteome</keyword>
<accession>A0ACC2SDE9</accession>
<gene>
    <name evidence="1" type="ORF">DSO57_1033806</name>
</gene>
<protein>
    <submittedName>
        <fullName evidence="1">Uncharacterized protein</fullName>
    </submittedName>
</protein>
<dbReference type="Proteomes" id="UP001165960">
    <property type="component" value="Unassembled WGS sequence"/>
</dbReference>
<sequence>MTPQPTDPGDSSSKVVGATKLVYVRLYRSQAETIAKISIITSSHNGYFFIYHVGIRSSLAGSLDDISNRSQLTLGLSYRIYFSEPSRPDTYL</sequence>
<evidence type="ECO:0000313" key="2">
    <source>
        <dbReference type="Proteomes" id="UP001165960"/>
    </source>
</evidence>
<dbReference type="EMBL" id="QTSX02005242">
    <property type="protein sequence ID" value="KAJ9060167.1"/>
    <property type="molecule type" value="Genomic_DNA"/>
</dbReference>
<evidence type="ECO:0000313" key="1">
    <source>
        <dbReference type="EMBL" id="KAJ9060167.1"/>
    </source>
</evidence>
<reference evidence="1" key="1">
    <citation type="submission" date="2022-04" db="EMBL/GenBank/DDBJ databases">
        <title>Genome of the entomopathogenic fungus Entomophthora muscae.</title>
        <authorList>
            <person name="Elya C."/>
            <person name="Lovett B.R."/>
            <person name="Lee E."/>
            <person name="Macias A.M."/>
            <person name="Hajek A.E."/>
            <person name="De Bivort B.L."/>
            <person name="Kasson M.T."/>
            <person name="De Fine Licht H.H."/>
            <person name="Stajich J.E."/>
        </authorList>
    </citation>
    <scope>NUCLEOTIDE SEQUENCE</scope>
    <source>
        <strain evidence="1">Berkeley</strain>
    </source>
</reference>
<proteinExistence type="predicted"/>